<dbReference type="InterPro" id="IPR050777">
    <property type="entry name" value="SET2_Histone-Lys_MeTrsfase"/>
</dbReference>
<dbReference type="AlphaFoldDB" id="Q2STB6"/>
<dbReference type="GO" id="GO:0032259">
    <property type="term" value="P:methylation"/>
    <property type="evidence" value="ECO:0007669"/>
    <property type="project" value="UniProtKB-KW"/>
</dbReference>
<dbReference type="InterPro" id="IPR001214">
    <property type="entry name" value="SET_dom"/>
</dbReference>
<name>Q2STB6_BURTA</name>
<evidence type="ECO:0000256" key="2">
    <source>
        <dbReference type="ARBA" id="ARBA00022454"/>
    </source>
</evidence>
<evidence type="ECO:0000313" key="9">
    <source>
        <dbReference type="EMBL" id="ABC38230.1"/>
    </source>
</evidence>
<feature type="region of interest" description="Disordered" evidence="6">
    <location>
        <begin position="281"/>
        <end position="303"/>
    </location>
</feature>
<feature type="compositionally biased region" description="Low complexity" evidence="6">
    <location>
        <begin position="11"/>
        <end position="21"/>
    </location>
</feature>
<gene>
    <name evidence="9" type="ordered locus">BTH_I3341</name>
</gene>
<organism evidence="9 10">
    <name type="scientific">Burkholderia thailandensis (strain ATCC 700388 / DSM 13276 / CCUG 48851 / CIP 106301 / E264)</name>
    <dbReference type="NCBI Taxonomy" id="271848"/>
    <lineage>
        <taxon>Bacteria</taxon>
        <taxon>Pseudomonadati</taxon>
        <taxon>Pseudomonadota</taxon>
        <taxon>Betaproteobacteria</taxon>
        <taxon>Burkholderiales</taxon>
        <taxon>Burkholderiaceae</taxon>
        <taxon>Burkholderia</taxon>
        <taxon>pseudomallei group</taxon>
    </lineage>
</organism>
<dbReference type="SMART" id="SM00317">
    <property type="entry name" value="SET"/>
    <property type="match status" value="1"/>
</dbReference>
<protein>
    <submittedName>
        <fullName evidence="9">SET domain protein</fullName>
    </submittedName>
</protein>
<evidence type="ECO:0000256" key="3">
    <source>
        <dbReference type="ARBA" id="ARBA00022603"/>
    </source>
</evidence>
<keyword evidence="10" id="KW-1185">Reference proteome</keyword>
<dbReference type="Gene3D" id="2.170.270.10">
    <property type="entry name" value="SET domain"/>
    <property type="match status" value="1"/>
</dbReference>
<dbReference type="MINT" id="Q2STB6"/>
<keyword evidence="4" id="KW-0808">Transferase</keyword>
<dbReference type="EMBL" id="CP000086">
    <property type="protein sequence ID" value="ABC38230.1"/>
    <property type="molecule type" value="Genomic_DNA"/>
</dbReference>
<dbReference type="PANTHER" id="PTHR22884">
    <property type="entry name" value="SET DOMAIN PROTEINS"/>
    <property type="match status" value="1"/>
</dbReference>
<comment type="subcellular location">
    <subcellularLocation>
        <location evidence="1">Chromosome</location>
    </subcellularLocation>
</comment>
<dbReference type="KEGG" id="bte:BTH_I3341"/>
<dbReference type="Proteomes" id="UP000001930">
    <property type="component" value="Chromosome I"/>
</dbReference>
<dbReference type="InterPro" id="IPR046341">
    <property type="entry name" value="SET_dom_sf"/>
</dbReference>
<feature type="domain" description="Post-SET" evidence="8">
    <location>
        <begin position="262"/>
        <end position="278"/>
    </location>
</feature>
<dbReference type="GO" id="GO:0005694">
    <property type="term" value="C:chromosome"/>
    <property type="evidence" value="ECO:0007669"/>
    <property type="project" value="UniProtKB-SubCell"/>
</dbReference>
<sequence length="303" mass="34394">MRRSARRRSTGVRSRASTRRCSATYRSASVERRARRMEAGRRRAARMPISSAPIRLPMRPIFRQLRGFRATSRIARPFDVERSNPERVGFGDSNPSRRAACQPYTARRAKPRGRHAMRGAIVSVSSRHQRIRSMSSRRIVVRRSGVHGKGVFAAVPIKAGERVVEYKGERISWKEALRRHPHDPNDPNHTFYFALEEGGVIDGKIDGNSARWINHSCAPNCEAEEVDGRVYIHALRDIGEQEELFYDYGLVIDARLTKKLKREYACHCGAATCRGTLLATSEDDEGKKKKKAKKGGKDKKKKK</sequence>
<dbReference type="Pfam" id="PF00856">
    <property type="entry name" value="SET"/>
    <property type="match status" value="1"/>
</dbReference>
<feature type="compositionally biased region" description="Basic residues" evidence="6">
    <location>
        <begin position="1"/>
        <end position="10"/>
    </location>
</feature>
<evidence type="ECO:0000256" key="6">
    <source>
        <dbReference type="SAM" id="MobiDB-lite"/>
    </source>
</evidence>
<evidence type="ECO:0000256" key="4">
    <source>
        <dbReference type="ARBA" id="ARBA00022679"/>
    </source>
</evidence>
<reference evidence="9 10" key="1">
    <citation type="journal article" date="2005" name="BMC Genomics">
        <title>Bacterial genome adaptation to niches: divergence of the potential virulence genes in three Burkholderia species of different survival strategies.</title>
        <authorList>
            <person name="Kim H.S."/>
            <person name="Schell M.A."/>
            <person name="Yu Y."/>
            <person name="Ulrich R.L."/>
            <person name="Sarria S.H."/>
            <person name="Nierman W.C."/>
            <person name="DeShazer D."/>
        </authorList>
    </citation>
    <scope>NUCLEOTIDE SEQUENCE [LARGE SCALE GENOMIC DNA]</scope>
    <source>
        <strain evidence="10">ATCC 700388 / DSM 13276 / CCUG 48851 / CIP 106301 / E264</strain>
    </source>
</reference>
<feature type="region of interest" description="Disordered" evidence="6">
    <location>
        <begin position="85"/>
        <end position="114"/>
    </location>
</feature>
<feature type="region of interest" description="Disordered" evidence="6">
    <location>
        <begin position="1"/>
        <end position="21"/>
    </location>
</feature>
<keyword evidence="5" id="KW-0949">S-adenosyl-L-methionine</keyword>
<dbReference type="HOGENOM" id="CLU_917267_0_0_4"/>
<dbReference type="GO" id="GO:0008168">
    <property type="term" value="F:methyltransferase activity"/>
    <property type="evidence" value="ECO:0007669"/>
    <property type="project" value="UniProtKB-KW"/>
</dbReference>
<dbReference type="InterPro" id="IPR003616">
    <property type="entry name" value="Post-SET_dom"/>
</dbReference>
<proteinExistence type="predicted"/>
<dbReference type="SUPFAM" id="SSF82199">
    <property type="entry name" value="SET domain"/>
    <property type="match status" value="1"/>
</dbReference>
<evidence type="ECO:0000256" key="1">
    <source>
        <dbReference type="ARBA" id="ARBA00004286"/>
    </source>
</evidence>
<evidence type="ECO:0000313" key="10">
    <source>
        <dbReference type="Proteomes" id="UP000001930"/>
    </source>
</evidence>
<evidence type="ECO:0000259" key="7">
    <source>
        <dbReference type="PROSITE" id="PS50280"/>
    </source>
</evidence>
<feature type="domain" description="SET" evidence="7">
    <location>
        <begin position="137"/>
        <end position="249"/>
    </location>
</feature>
<dbReference type="PROSITE" id="PS50280">
    <property type="entry name" value="SET"/>
    <property type="match status" value="1"/>
</dbReference>
<feature type="compositionally biased region" description="Basic residues" evidence="6">
    <location>
        <begin position="288"/>
        <end position="303"/>
    </location>
</feature>
<keyword evidence="2" id="KW-0158">Chromosome</keyword>
<evidence type="ECO:0000256" key="5">
    <source>
        <dbReference type="ARBA" id="ARBA00022691"/>
    </source>
</evidence>
<evidence type="ECO:0000259" key="8">
    <source>
        <dbReference type="PROSITE" id="PS50868"/>
    </source>
</evidence>
<accession>Q2STB6</accession>
<dbReference type="IntAct" id="Q2STB6">
    <property type="interactions" value="1"/>
</dbReference>
<keyword evidence="3" id="KW-0489">Methyltransferase</keyword>
<dbReference type="PROSITE" id="PS50868">
    <property type="entry name" value="POST_SET"/>
    <property type="match status" value="1"/>
</dbReference>